<reference evidence="3 4" key="1">
    <citation type="submission" date="2016-05" db="EMBL/GenBank/DDBJ databases">
        <title>Nuclear genome of Blastocystis sp. subtype 1 NandII.</title>
        <authorList>
            <person name="Gentekaki E."/>
            <person name="Curtis B."/>
            <person name="Stairs C."/>
            <person name="Eme L."/>
            <person name="Herman E."/>
            <person name="Klimes V."/>
            <person name="Arias M.C."/>
            <person name="Elias M."/>
            <person name="Hilliou F."/>
            <person name="Klute M."/>
            <person name="Malik S.-B."/>
            <person name="Pightling A."/>
            <person name="Rachubinski R."/>
            <person name="Salas D."/>
            <person name="Schlacht A."/>
            <person name="Suga H."/>
            <person name="Archibald J."/>
            <person name="Ball S.G."/>
            <person name="Clark G."/>
            <person name="Dacks J."/>
            <person name="Van Der Giezen M."/>
            <person name="Tsaousis A."/>
            <person name="Roger A."/>
        </authorList>
    </citation>
    <scope>NUCLEOTIDE SEQUENCE [LARGE SCALE GENOMIC DNA]</scope>
    <source>
        <strain evidence="4">ATCC 50177 / NandII</strain>
    </source>
</reference>
<keyword evidence="2" id="KW-0732">Signal</keyword>
<feature type="transmembrane region" description="Helical" evidence="1">
    <location>
        <begin position="301"/>
        <end position="329"/>
    </location>
</feature>
<keyword evidence="4" id="KW-1185">Reference proteome</keyword>
<keyword evidence="1" id="KW-0812">Transmembrane</keyword>
<gene>
    <name evidence="3" type="ORF">AV274_0202</name>
</gene>
<accession>A0A196SQL3</accession>
<dbReference type="EMBL" id="LXWW01000009">
    <property type="protein sequence ID" value="OAO18054.1"/>
    <property type="molecule type" value="Genomic_DNA"/>
</dbReference>
<feature type="signal peptide" evidence="2">
    <location>
        <begin position="1"/>
        <end position="20"/>
    </location>
</feature>
<evidence type="ECO:0000256" key="1">
    <source>
        <dbReference type="SAM" id="Phobius"/>
    </source>
</evidence>
<evidence type="ECO:0008006" key="5">
    <source>
        <dbReference type="Google" id="ProtNLM"/>
    </source>
</evidence>
<organism evidence="3 4">
    <name type="scientific">Blastocystis sp. subtype 1 (strain ATCC 50177 / NandII)</name>
    <dbReference type="NCBI Taxonomy" id="478820"/>
    <lineage>
        <taxon>Eukaryota</taxon>
        <taxon>Sar</taxon>
        <taxon>Stramenopiles</taxon>
        <taxon>Bigyra</taxon>
        <taxon>Opalozoa</taxon>
        <taxon>Opalinata</taxon>
        <taxon>Blastocystidae</taxon>
        <taxon>Blastocystis</taxon>
    </lineage>
</organism>
<protein>
    <recommendedName>
        <fullName evidence="5">Transmembrane protein</fullName>
    </recommendedName>
</protein>
<keyword evidence="1" id="KW-0472">Membrane</keyword>
<dbReference type="InterPro" id="IPR029044">
    <property type="entry name" value="Nucleotide-diphossugar_trans"/>
</dbReference>
<dbReference type="InterPro" id="IPR050587">
    <property type="entry name" value="GNT1/Glycosyltrans_8"/>
</dbReference>
<dbReference type="Proteomes" id="UP000078348">
    <property type="component" value="Unassembled WGS sequence"/>
</dbReference>
<evidence type="ECO:0000313" key="4">
    <source>
        <dbReference type="Proteomes" id="UP000078348"/>
    </source>
</evidence>
<proteinExistence type="predicted"/>
<dbReference type="STRING" id="478820.A0A196SQL3"/>
<comment type="caution">
    <text evidence="3">The sequence shown here is derived from an EMBL/GenBank/DDBJ whole genome shotgun (WGS) entry which is preliminary data.</text>
</comment>
<dbReference type="OrthoDB" id="2014201at2759"/>
<dbReference type="Gene3D" id="3.90.550.10">
    <property type="entry name" value="Spore Coat Polysaccharide Biosynthesis Protein SpsA, Chain A"/>
    <property type="match status" value="1"/>
</dbReference>
<keyword evidence="1" id="KW-1133">Transmembrane helix</keyword>
<sequence>MRFHIFLLIAFLLSMCVANAADPKYAYVAMYYPRGKLSKSDYIGIRTMYRSFLKVNSIADFVVVTTKDTNEGDKRQLMDDGMRVMVMKLTNPYTQRSIQPDYKKMMNIIALWNLTDYKRVIFVDFYTIFHENFDSLFNCSYLCLKDEQPLIYQNDMIVITPGHDQTRHIFYDAVHGKATQEQYERFGHYGYYSTELYELSQAAPVFDIGDPESDGENLRRYLNYVNFPSAMWYEKFNWDLYSCSKTKDRAMPVYSMSFHYTLGHRAFFLPTHWFAYKYFFVMSDYWLAFRRELHESFFFTYLWLLALLGLLLAASRRIIAAVASVVCFIDSSCGKWIQRSGVATAIVKLAVAALIGVLWNLAVEVVPYHLLPSQGYLFFFLFYSVFLGLLLLGFSRATAMVLGISEKPKTALSLLLGTHAVIAVMYYFPIIDKVPIVWRFVLMFIQFFIELYCVYSQLSPLVREKEVAYSTLPE</sequence>
<evidence type="ECO:0000313" key="3">
    <source>
        <dbReference type="EMBL" id="OAO18054.1"/>
    </source>
</evidence>
<feature type="chain" id="PRO_5008274746" description="Transmembrane protein" evidence="2">
    <location>
        <begin position="21"/>
        <end position="474"/>
    </location>
</feature>
<dbReference type="AlphaFoldDB" id="A0A196SQL3"/>
<feature type="transmembrane region" description="Helical" evidence="1">
    <location>
        <begin position="375"/>
        <end position="399"/>
    </location>
</feature>
<evidence type="ECO:0000256" key="2">
    <source>
        <dbReference type="SAM" id="SignalP"/>
    </source>
</evidence>
<feature type="transmembrane region" description="Helical" evidence="1">
    <location>
        <begin position="341"/>
        <end position="363"/>
    </location>
</feature>
<feature type="transmembrane region" description="Helical" evidence="1">
    <location>
        <begin position="436"/>
        <end position="455"/>
    </location>
</feature>
<dbReference type="SUPFAM" id="SSF53448">
    <property type="entry name" value="Nucleotide-diphospho-sugar transferases"/>
    <property type="match status" value="1"/>
</dbReference>
<dbReference type="PANTHER" id="PTHR11183">
    <property type="entry name" value="GLYCOGENIN SUBFAMILY MEMBER"/>
    <property type="match status" value="1"/>
</dbReference>
<feature type="transmembrane region" description="Helical" evidence="1">
    <location>
        <begin position="411"/>
        <end position="430"/>
    </location>
</feature>
<name>A0A196SQL3_BLAHN</name>